<dbReference type="InterPro" id="IPR021557">
    <property type="entry name" value="DUF3016"/>
</dbReference>
<keyword evidence="3" id="KW-1185">Reference proteome</keyword>
<feature type="signal peptide" evidence="1">
    <location>
        <begin position="1"/>
        <end position="19"/>
    </location>
</feature>
<comment type="caution">
    <text evidence="2">The sequence shown here is derived from an EMBL/GenBank/DDBJ whole genome shotgun (WGS) entry which is preliminary data.</text>
</comment>
<feature type="chain" id="PRO_5032966596" evidence="1">
    <location>
        <begin position="20"/>
        <end position="160"/>
    </location>
</feature>
<evidence type="ECO:0000313" key="3">
    <source>
        <dbReference type="Proteomes" id="UP000586305"/>
    </source>
</evidence>
<evidence type="ECO:0000313" key="2">
    <source>
        <dbReference type="EMBL" id="NOU53184.1"/>
    </source>
</evidence>
<sequence length="160" mass="18468">MKNVITMAIGLLCAFGAYAGEGKVHFKDFNDYRDVYPSNEVKGAFHKRLAKQFEKHVAKLAEKLPDGYKLDVTFNDIDLAGEARFNMDNIRVVKDIYFPRLDISYRLVDNKGQQVIEATEELKDMSFLDRIKSGREGSLYYEKRLLDQWFESQIAKAVKS</sequence>
<dbReference type="Pfam" id="PF11454">
    <property type="entry name" value="DUF3016"/>
    <property type="match status" value="1"/>
</dbReference>
<evidence type="ECO:0000256" key="1">
    <source>
        <dbReference type="SAM" id="SignalP"/>
    </source>
</evidence>
<keyword evidence="1" id="KW-0732">Signal</keyword>
<dbReference type="AlphaFoldDB" id="A0A849VN99"/>
<proteinExistence type="predicted"/>
<dbReference type="RefSeq" id="WP_171628219.1">
    <property type="nucleotide sequence ID" value="NZ_JABBPG010000018.1"/>
</dbReference>
<organism evidence="2 3">
    <name type="scientific">Pseudoalteromonas caenipelagi</name>
    <dbReference type="NCBI Taxonomy" id="2726988"/>
    <lineage>
        <taxon>Bacteria</taxon>
        <taxon>Pseudomonadati</taxon>
        <taxon>Pseudomonadota</taxon>
        <taxon>Gammaproteobacteria</taxon>
        <taxon>Alteromonadales</taxon>
        <taxon>Pseudoalteromonadaceae</taxon>
        <taxon>Pseudoalteromonas</taxon>
    </lineage>
</organism>
<reference evidence="2 3" key="1">
    <citation type="submission" date="2020-04" db="EMBL/GenBank/DDBJ databases">
        <title>Pseudoalteromonas caenipelagi sp. nov., isolated from a tidal flat.</title>
        <authorList>
            <person name="Park S."/>
            <person name="Yoon J.-H."/>
        </authorList>
    </citation>
    <scope>NUCLEOTIDE SEQUENCE [LARGE SCALE GENOMIC DNA]</scope>
    <source>
        <strain evidence="2 3">JBTF-M23</strain>
    </source>
</reference>
<dbReference type="Proteomes" id="UP000586305">
    <property type="component" value="Unassembled WGS sequence"/>
</dbReference>
<dbReference type="EMBL" id="JABBPG010000018">
    <property type="protein sequence ID" value="NOU53184.1"/>
    <property type="molecule type" value="Genomic_DNA"/>
</dbReference>
<accession>A0A849VN99</accession>
<gene>
    <name evidence="2" type="ORF">HG263_22035</name>
</gene>
<protein>
    <submittedName>
        <fullName evidence="2">DUF3016 domain-containing protein</fullName>
    </submittedName>
</protein>
<name>A0A849VN99_9GAMM</name>